<dbReference type="NCBIfam" id="TIGR00647">
    <property type="entry name" value="DNA_bind_WhiA"/>
    <property type="match status" value="1"/>
</dbReference>
<protein>
    <recommendedName>
        <fullName evidence="4">Probable cell division protein WhiA</fullName>
    </recommendedName>
</protein>
<dbReference type="GO" id="GO:0003677">
    <property type="term" value="F:DNA binding"/>
    <property type="evidence" value="ECO:0007669"/>
    <property type="project" value="UniProtKB-UniRule"/>
</dbReference>
<dbReference type="InterPro" id="IPR003802">
    <property type="entry name" value="Sporulation_regulator_WhiA"/>
</dbReference>
<dbReference type="Pfam" id="PF14527">
    <property type="entry name" value="LAGLIDADG_WhiA"/>
    <property type="match status" value="1"/>
</dbReference>
<evidence type="ECO:0000313" key="8">
    <source>
        <dbReference type="Proteomes" id="UP000824247"/>
    </source>
</evidence>
<dbReference type="AlphaFoldDB" id="A0A9E2NXJ9"/>
<comment type="similarity">
    <text evidence="4">Belongs to the WhiA family.</text>
</comment>
<evidence type="ECO:0000259" key="6">
    <source>
        <dbReference type="Pfam" id="PF14527"/>
    </source>
</evidence>
<dbReference type="HAMAP" id="MF_01420">
    <property type="entry name" value="HTH_type_WhiA"/>
    <property type="match status" value="1"/>
</dbReference>
<dbReference type="InterPro" id="IPR039518">
    <property type="entry name" value="WhiA_LAGLIDADG_dom"/>
</dbReference>
<gene>
    <name evidence="4 7" type="primary">whiA</name>
    <name evidence="7" type="ORF">H9897_00335</name>
</gene>
<dbReference type="Pfam" id="PF02650">
    <property type="entry name" value="HTH_WhiA"/>
    <property type="match status" value="1"/>
</dbReference>
<dbReference type="InterPro" id="IPR027434">
    <property type="entry name" value="Homing_endonucl"/>
</dbReference>
<reference evidence="7" key="2">
    <citation type="submission" date="2021-04" db="EMBL/GenBank/DDBJ databases">
        <authorList>
            <person name="Gilroy R."/>
        </authorList>
    </citation>
    <scope>NUCLEOTIDE SEQUENCE</scope>
    <source>
        <strain evidence="7">A5-1222</strain>
    </source>
</reference>
<evidence type="ECO:0000256" key="1">
    <source>
        <dbReference type="ARBA" id="ARBA00022618"/>
    </source>
</evidence>
<dbReference type="InterPro" id="IPR023054">
    <property type="entry name" value="Sporulation_regulator_WhiA_C"/>
</dbReference>
<evidence type="ECO:0000256" key="3">
    <source>
        <dbReference type="ARBA" id="ARBA00023306"/>
    </source>
</evidence>
<dbReference type="EMBL" id="JAHLFM010000005">
    <property type="protein sequence ID" value="MBU3830599.1"/>
    <property type="molecule type" value="Genomic_DNA"/>
</dbReference>
<feature type="domain" description="WhiA LAGLIDADG-like" evidence="6">
    <location>
        <begin position="125"/>
        <end position="212"/>
    </location>
</feature>
<dbReference type="SUPFAM" id="SSF55608">
    <property type="entry name" value="Homing endonucleases"/>
    <property type="match status" value="1"/>
</dbReference>
<accession>A0A9E2NXJ9</accession>
<keyword evidence="2 4" id="KW-0238">DNA-binding</keyword>
<feature type="domain" description="Sporulation regulator WhiA C-terminal" evidence="5">
    <location>
        <begin position="218"/>
        <end position="306"/>
    </location>
</feature>
<dbReference type="PANTHER" id="PTHR37307:SF1">
    <property type="entry name" value="CELL DIVISION PROTEIN WHIA-RELATED"/>
    <property type="match status" value="1"/>
</dbReference>
<dbReference type="Gene3D" id="3.10.28.10">
    <property type="entry name" value="Homing endonucleases"/>
    <property type="match status" value="1"/>
</dbReference>
<dbReference type="GO" id="GO:0051301">
    <property type="term" value="P:cell division"/>
    <property type="evidence" value="ECO:0007669"/>
    <property type="project" value="UniProtKB-UniRule"/>
</dbReference>
<sequence length="312" mass="36985">MKINQGTNFSQLVKEEVCILNNFDIEQRRILIFTIIKNIGEINILDGTIEFKIRYIYLLNLVKQILDNNFSNINYEIAKSNKKTLGDNKTNFLIRIFDKNEILYKEINDFFVNLEMKNKNLNIILIACFLTSGSISNIKNSRYHFEIRTINKDFHKLLIKIFKKFKLSPKILEHKNKYVIYFKRSEQISDILKIIGATDSMFKLEDNRIEHDFVNNMQRLINLDISNIQKISKASVELVSKCKVLMSDYRFESFSLKEKLFCEIRVQFPMFSMNDICNEMNKKLPIDQHINKGSLSHIVRKIRKIYDENIIN</sequence>
<evidence type="ECO:0000259" key="5">
    <source>
        <dbReference type="Pfam" id="PF02650"/>
    </source>
</evidence>
<evidence type="ECO:0000256" key="4">
    <source>
        <dbReference type="HAMAP-Rule" id="MF_01420"/>
    </source>
</evidence>
<dbReference type="PANTHER" id="PTHR37307">
    <property type="entry name" value="CELL DIVISION PROTEIN WHIA-RELATED"/>
    <property type="match status" value="1"/>
</dbReference>
<reference evidence="7" key="1">
    <citation type="journal article" date="2021" name="PeerJ">
        <title>Extensive microbial diversity within the chicken gut microbiome revealed by metagenomics and culture.</title>
        <authorList>
            <person name="Gilroy R."/>
            <person name="Ravi A."/>
            <person name="Getino M."/>
            <person name="Pursley I."/>
            <person name="Horton D.L."/>
            <person name="Alikhan N.F."/>
            <person name="Baker D."/>
            <person name="Gharbi K."/>
            <person name="Hall N."/>
            <person name="Watson M."/>
            <person name="Adriaenssens E.M."/>
            <person name="Foster-Nyarko E."/>
            <person name="Jarju S."/>
            <person name="Secka A."/>
            <person name="Antonio M."/>
            <person name="Oren A."/>
            <person name="Chaudhuri R.R."/>
            <person name="La Ragione R."/>
            <person name="Hildebrand F."/>
            <person name="Pallen M.J."/>
        </authorList>
    </citation>
    <scope>NUCLEOTIDE SEQUENCE</scope>
    <source>
        <strain evidence="7">A5-1222</strain>
    </source>
</reference>
<organism evidence="7 8">
    <name type="scientific">Candidatus Ureaplasma intestinipullorum</name>
    <dbReference type="NCBI Taxonomy" id="2838770"/>
    <lineage>
        <taxon>Bacteria</taxon>
        <taxon>Bacillati</taxon>
        <taxon>Mycoplasmatota</taxon>
        <taxon>Mycoplasmoidales</taxon>
        <taxon>Mycoplasmoidaceae</taxon>
        <taxon>Ureaplasma</taxon>
    </lineage>
</organism>
<dbReference type="GO" id="GO:0043937">
    <property type="term" value="P:regulation of sporulation"/>
    <property type="evidence" value="ECO:0007669"/>
    <property type="project" value="InterPro"/>
</dbReference>
<name>A0A9E2NXJ9_9BACT</name>
<evidence type="ECO:0000313" key="7">
    <source>
        <dbReference type="EMBL" id="MBU3830599.1"/>
    </source>
</evidence>
<keyword evidence="1 4" id="KW-0132">Cell division</keyword>
<dbReference type="Proteomes" id="UP000824247">
    <property type="component" value="Unassembled WGS sequence"/>
</dbReference>
<evidence type="ECO:0000256" key="2">
    <source>
        <dbReference type="ARBA" id="ARBA00023125"/>
    </source>
</evidence>
<proteinExistence type="inferred from homology"/>
<comment type="function">
    <text evidence="4">Involved in cell division and chromosome segregation.</text>
</comment>
<comment type="caution">
    <text evidence="7">The sequence shown here is derived from an EMBL/GenBank/DDBJ whole genome shotgun (WGS) entry which is preliminary data.</text>
</comment>
<keyword evidence="3 4" id="KW-0131">Cell cycle</keyword>